<keyword evidence="1" id="KW-0812">Transmembrane</keyword>
<dbReference type="EMBL" id="CAJJDO010000157">
    <property type="protein sequence ID" value="CAD8210025.1"/>
    <property type="molecule type" value="Genomic_DNA"/>
</dbReference>
<sequence length="1231" mass="147046">MENERYYLEANKFAIPYKDDEDLLEKLKNSSSLQLLEKQTEFNVILDDNAILLQFIHQYGNYIDICYLQNQIIDCILRINNTLYNEGIIISEIKSNQIYIPLKSCYNAFLIQDNSYFIKCQNSINQFQYFILNDQSEILDELIIDLNHNCRYDSKFQYNKIFINSIDCEILIILIVDIIIYSDQSPQFNKNYTKLHEINNFINQTNLIDLKICESNIILLTFINQMCIFNFEDQLLTCDLHSYYQWLPYLQGSCFPFVIRGIFQIQMNIDNIKPIFDMMMYKESQIQSIQTIDQICLFVYKDSAILMQDYFFEQSIQNIKQIQQLNTLPYLVTVHKNNQITFYKIICFNRFIQYQHLPILALFPKNSYIQINNFLILFYHQTSQYSINYPLEIPTINNISIYHNNIINNNIKIDTNMFFKYIPYYLDLEINQDSFYVQYKNETIITHYLNLQIKQILKVISLEMNFVVIIYENKNHKIFVNIKNDNNEQNIYLITKTQELSVEYRIIASNYIILLISSESIMKYMIVDKKDLKFIHQIKPINKIKEYKFDLIKLILLLTDNTIYAYQGDHIYEYYQIKKKEFRDFWKQNQEIQYNDFRVPYLYINHQDCTIQVKSIIPYHNDILIKMDGQIILSHIFVSHLRILLIVNKENQLQLLLYYFDIDELFLLYQMPIYEFQIFQPINIKFYGKLFGIITIKNEQQYLFIYDITQQGRSCLRYINKILPNLKSFELIDETGILIQFLIDKIIIYYPTLSINIKCITTSDYALIKSQIKFKVQSFIQSIPSSLIVIFNGFNDDNNLRYKLDIQQQQLLLNTQNEIQNLDMIFGSINNLRISNLCQGFLKEPIQVVSNVQLHKCQDINSQFCLISQSILIYDYFGQNRTIKLPDNTTFLNNIFISNNTLLVIYNSDEKVFIFLDLIQNSQIENDLFNVLSEVLDQNQLGQKLISINLINDFLIVSTQRSILIYNPYESIIECKTQIQNIIQIQFIHEHDNYYIFLILDANSQFSISSCMKSFNAIYINNEFKPNFKIVSFYILNFKFLNQEIQVTVIMFCPKDLAYIFEFTIHPNSLRIVKQSNNKYLRYPNIYYQQFQRVSDTIYMLKGNSHNLISSYYLYKINLSSPIELIDYFYKYEQNQEIQIYNETHLIQIQNDGEQTNIQLLEINNYRLYLENNCDLVLQNDVSILHSTILVQDNLKDKSHITQFLVIMNFLLILIIINKKQKIHHDRNTRI</sequence>
<evidence type="ECO:0000256" key="1">
    <source>
        <dbReference type="SAM" id="Phobius"/>
    </source>
</evidence>
<reference evidence="2" key="1">
    <citation type="submission" date="2021-01" db="EMBL/GenBank/DDBJ databases">
        <authorList>
            <consortium name="Genoscope - CEA"/>
            <person name="William W."/>
        </authorList>
    </citation>
    <scope>NUCLEOTIDE SEQUENCE</scope>
</reference>
<evidence type="ECO:0008006" key="4">
    <source>
        <dbReference type="Google" id="ProtNLM"/>
    </source>
</evidence>
<keyword evidence="1" id="KW-1133">Transmembrane helix</keyword>
<proteinExistence type="predicted"/>
<keyword evidence="3" id="KW-1185">Reference proteome</keyword>
<dbReference type="AlphaFoldDB" id="A0A8S1Y7K6"/>
<protein>
    <recommendedName>
        <fullName evidence="4">Transmembrane protein</fullName>
    </recommendedName>
</protein>
<comment type="caution">
    <text evidence="2">The sequence shown here is derived from an EMBL/GenBank/DDBJ whole genome shotgun (WGS) entry which is preliminary data.</text>
</comment>
<accession>A0A8S1Y7K6</accession>
<gene>
    <name evidence="2" type="ORF">PPENT_87.1.T1570072</name>
</gene>
<organism evidence="2 3">
    <name type="scientific">Paramecium pentaurelia</name>
    <dbReference type="NCBI Taxonomy" id="43138"/>
    <lineage>
        <taxon>Eukaryota</taxon>
        <taxon>Sar</taxon>
        <taxon>Alveolata</taxon>
        <taxon>Ciliophora</taxon>
        <taxon>Intramacronucleata</taxon>
        <taxon>Oligohymenophorea</taxon>
        <taxon>Peniculida</taxon>
        <taxon>Parameciidae</taxon>
        <taxon>Paramecium</taxon>
    </lineage>
</organism>
<feature type="transmembrane region" description="Helical" evidence="1">
    <location>
        <begin position="1200"/>
        <end position="1217"/>
    </location>
</feature>
<dbReference type="Proteomes" id="UP000689195">
    <property type="component" value="Unassembled WGS sequence"/>
</dbReference>
<keyword evidence="1" id="KW-0472">Membrane</keyword>
<evidence type="ECO:0000313" key="3">
    <source>
        <dbReference type="Proteomes" id="UP000689195"/>
    </source>
</evidence>
<evidence type="ECO:0000313" key="2">
    <source>
        <dbReference type="EMBL" id="CAD8210025.1"/>
    </source>
</evidence>
<dbReference type="OrthoDB" id="307367at2759"/>
<name>A0A8S1Y7K6_9CILI</name>